<keyword evidence="5 7" id="KW-0472">Membrane</keyword>
<dbReference type="EMBL" id="VKAD01000002">
    <property type="protein sequence ID" value="TXR52136.1"/>
    <property type="molecule type" value="Genomic_DNA"/>
</dbReference>
<comment type="caution">
    <text evidence="9">The sequence shown here is derived from an EMBL/GenBank/DDBJ whole genome shotgun (WGS) entry which is preliminary data.</text>
</comment>
<evidence type="ECO:0000256" key="5">
    <source>
        <dbReference type="ARBA" id="ARBA00023136"/>
    </source>
</evidence>
<evidence type="ECO:0000256" key="2">
    <source>
        <dbReference type="ARBA" id="ARBA00022475"/>
    </source>
</evidence>
<organism evidence="9 10">
    <name type="scientific">Reinekea thalattae</name>
    <dbReference type="NCBI Taxonomy" id="2593301"/>
    <lineage>
        <taxon>Bacteria</taxon>
        <taxon>Pseudomonadati</taxon>
        <taxon>Pseudomonadota</taxon>
        <taxon>Gammaproteobacteria</taxon>
        <taxon>Oceanospirillales</taxon>
        <taxon>Saccharospirillaceae</taxon>
        <taxon>Reinekea</taxon>
    </lineage>
</organism>
<dbReference type="OrthoDB" id="4045at2"/>
<evidence type="ECO:0000313" key="10">
    <source>
        <dbReference type="Proteomes" id="UP000321764"/>
    </source>
</evidence>
<keyword evidence="4 7" id="KW-1133">Transmembrane helix</keyword>
<keyword evidence="6" id="KW-0813">Transport</keyword>
<feature type="transmembrane region" description="Helical" evidence="7">
    <location>
        <begin position="143"/>
        <end position="165"/>
    </location>
</feature>
<evidence type="ECO:0000256" key="4">
    <source>
        <dbReference type="ARBA" id="ARBA00022989"/>
    </source>
</evidence>
<dbReference type="Proteomes" id="UP000321764">
    <property type="component" value="Unassembled WGS sequence"/>
</dbReference>
<sequence length="183" mass="20296">MSLSLNFLSVAGLQDGLFMVSQFMNKGGPVLWCLALVVFATWLLVAERILFLKWGFPEKQQQWLAAWQARQDQSSWYATAQRNAWLGEAYLLLNQHLNLIKLLIAICPLLGLLGTVTGMISVFDLMASQGNSEPRLMASGISLATLPTMAGMVCALTGLFVHAQIAKACLQRERQLEKLLRSQ</sequence>
<comment type="similarity">
    <text evidence="6">Belongs to the exbB/tolQ family.</text>
</comment>
<keyword evidence="10" id="KW-1185">Reference proteome</keyword>
<reference evidence="9 10" key="1">
    <citation type="submission" date="2019-07" db="EMBL/GenBank/DDBJ databases">
        <title>Reinekea sp. strain SSH23 genome sequencing and assembly.</title>
        <authorList>
            <person name="Kim I."/>
        </authorList>
    </citation>
    <scope>NUCLEOTIDE SEQUENCE [LARGE SCALE GENOMIC DNA]</scope>
    <source>
        <strain evidence="9 10">SSH23</strain>
    </source>
</reference>
<dbReference type="Pfam" id="PF01618">
    <property type="entry name" value="MotA_ExbB"/>
    <property type="match status" value="1"/>
</dbReference>
<name>A0A5C8Z5F3_9GAMM</name>
<keyword evidence="6" id="KW-0653">Protein transport</keyword>
<proteinExistence type="inferred from homology"/>
<dbReference type="AlphaFoldDB" id="A0A5C8Z5F3"/>
<evidence type="ECO:0000256" key="3">
    <source>
        <dbReference type="ARBA" id="ARBA00022692"/>
    </source>
</evidence>
<feature type="transmembrane region" description="Helical" evidence="7">
    <location>
        <begin position="29"/>
        <end position="51"/>
    </location>
</feature>
<evidence type="ECO:0000259" key="8">
    <source>
        <dbReference type="Pfam" id="PF01618"/>
    </source>
</evidence>
<dbReference type="GO" id="GO:0005886">
    <property type="term" value="C:plasma membrane"/>
    <property type="evidence" value="ECO:0007669"/>
    <property type="project" value="UniProtKB-SubCell"/>
</dbReference>
<feature type="domain" description="MotA/TolQ/ExbB proton channel" evidence="8">
    <location>
        <begin position="86"/>
        <end position="177"/>
    </location>
</feature>
<evidence type="ECO:0000256" key="1">
    <source>
        <dbReference type="ARBA" id="ARBA00004651"/>
    </source>
</evidence>
<dbReference type="GO" id="GO:0017038">
    <property type="term" value="P:protein import"/>
    <property type="evidence" value="ECO:0007669"/>
    <property type="project" value="TreeGrafter"/>
</dbReference>
<evidence type="ECO:0000256" key="7">
    <source>
        <dbReference type="SAM" id="Phobius"/>
    </source>
</evidence>
<evidence type="ECO:0000313" key="9">
    <source>
        <dbReference type="EMBL" id="TXR52136.1"/>
    </source>
</evidence>
<dbReference type="PANTHER" id="PTHR30625:SF18">
    <property type="entry name" value="TONB2 ENERGY TRANSDUCTION SYSTEM INNER MEMBRANE COMPONENT EXBB"/>
    <property type="match status" value="1"/>
</dbReference>
<dbReference type="RefSeq" id="WP_147714732.1">
    <property type="nucleotide sequence ID" value="NZ_VKAD01000002.1"/>
</dbReference>
<accession>A0A5C8Z5F3</accession>
<dbReference type="PANTHER" id="PTHR30625">
    <property type="entry name" value="PROTEIN TOLQ"/>
    <property type="match status" value="1"/>
</dbReference>
<comment type="subcellular location">
    <subcellularLocation>
        <location evidence="1">Cell membrane</location>
        <topology evidence="1">Multi-pass membrane protein</topology>
    </subcellularLocation>
    <subcellularLocation>
        <location evidence="6">Membrane</location>
        <topology evidence="6">Multi-pass membrane protein</topology>
    </subcellularLocation>
</comment>
<keyword evidence="2" id="KW-1003">Cell membrane</keyword>
<keyword evidence="3 7" id="KW-0812">Transmembrane</keyword>
<evidence type="ECO:0000256" key="6">
    <source>
        <dbReference type="RuleBase" id="RU004057"/>
    </source>
</evidence>
<feature type="transmembrane region" description="Helical" evidence="7">
    <location>
        <begin position="102"/>
        <end position="123"/>
    </location>
</feature>
<dbReference type="InterPro" id="IPR002898">
    <property type="entry name" value="MotA_ExbB_proton_chnl"/>
</dbReference>
<dbReference type="InterPro" id="IPR050790">
    <property type="entry name" value="ExbB/TolQ_transport"/>
</dbReference>
<protein>
    <submittedName>
        <fullName evidence="9">MotA/TolQ/ExbB proton channel family protein</fullName>
    </submittedName>
</protein>
<gene>
    <name evidence="9" type="ORF">FME95_12045</name>
</gene>